<dbReference type="Pfam" id="PF26103">
    <property type="entry name" value="TPR_Epg5"/>
    <property type="match status" value="1"/>
</dbReference>
<organism evidence="6 7">
    <name type="scientific">Microcaecilia unicolor</name>
    <dbReference type="NCBI Taxonomy" id="1415580"/>
    <lineage>
        <taxon>Eukaryota</taxon>
        <taxon>Metazoa</taxon>
        <taxon>Chordata</taxon>
        <taxon>Craniata</taxon>
        <taxon>Vertebrata</taxon>
        <taxon>Euteleostomi</taxon>
        <taxon>Amphibia</taxon>
        <taxon>Gymnophiona</taxon>
        <taxon>Siphonopidae</taxon>
        <taxon>Microcaecilia</taxon>
    </lineage>
</organism>
<dbReference type="FunCoup" id="A0A6P7WZQ3">
    <property type="interactions" value="3642"/>
</dbReference>
<dbReference type="CTD" id="57724"/>
<evidence type="ECO:0000313" key="7">
    <source>
        <dbReference type="RefSeq" id="XP_030048752.1"/>
    </source>
</evidence>
<dbReference type="Pfam" id="PF26573">
    <property type="entry name" value="TPR_Epg5_2"/>
    <property type="match status" value="1"/>
</dbReference>
<feature type="region of interest" description="Disordered" evidence="3">
    <location>
        <begin position="544"/>
        <end position="569"/>
    </location>
</feature>
<evidence type="ECO:0000259" key="4">
    <source>
        <dbReference type="Pfam" id="PF26103"/>
    </source>
</evidence>
<dbReference type="Proteomes" id="UP000515156">
    <property type="component" value="Chromosome 2"/>
</dbReference>
<dbReference type="InterPro" id="IPR051436">
    <property type="entry name" value="Autophagy-related_EPG5"/>
</dbReference>
<dbReference type="GO" id="GO:0005737">
    <property type="term" value="C:cytoplasm"/>
    <property type="evidence" value="ECO:0007669"/>
    <property type="project" value="TreeGrafter"/>
</dbReference>
<proteinExistence type="inferred from homology"/>
<feature type="compositionally biased region" description="Basic and acidic residues" evidence="3">
    <location>
        <begin position="25"/>
        <end position="39"/>
    </location>
</feature>
<accession>A0A6P7WZQ3</accession>
<dbReference type="PANTHER" id="PTHR31139">
    <property type="entry name" value="ECTOPIC P GRANULES PROTEIN 5 HOMOLOG"/>
    <property type="match status" value="1"/>
</dbReference>
<feature type="compositionally biased region" description="Polar residues" evidence="3">
    <location>
        <begin position="48"/>
        <end position="57"/>
    </location>
</feature>
<name>A0A6P7WZQ3_9AMPH</name>
<evidence type="ECO:0000259" key="5">
    <source>
        <dbReference type="Pfam" id="PF26573"/>
    </source>
</evidence>
<feature type="compositionally biased region" description="Basic and acidic residues" evidence="3">
    <location>
        <begin position="544"/>
        <end position="555"/>
    </location>
</feature>
<dbReference type="GO" id="GO:0097352">
    <property type="term" value="P:autophagosome maturation"/>
    <property type="evidence" value="ECO:0007669"/>
    <property type="project" value="TreeGrafter"/>
</dbReference>
<protein>
    <submittedName>
        <fullName evidence="7">Ectopic P granules protein 5 homolog</fullName>
    </submittedName>
</protein>
<gene>
    <name evidence="7" type="primary">EPG5</name>
</gene>
<dbReference type="RefSeq" id="XP_030048752.1">
    <property type="nucleotide sequence ID" value="XM_030192892.1"/>
</dbReference>
<comment type="similarity">
    <text evidence="1">Belongs to the EPG5 family.</text>
</comment>
<feature type="compositionally biased region" description="Basic residues" evidence="3">
    <location>
        <begin position="8"/>
        <end position="24"/>
    </location>
</feature>
<dbReference type="GeneID" id="115462847"/>
<keyword evidence="6" id="KW-1185">Reference proteome</keyword>
<feature type="region of interest" description="Disordered" evidence="3">
    <location>
        <begin position="1"/>
        <end position="61"/>
    </location>
</feature>
<sequence length="2600" mass="296103">MAEAVRPRTAKTKPNRTKVQKKKKVNEESKQDTPHEAQSDKGPLFTTPGDQASSSQARESRLECPENFTEIELNDDVIVRNVNEICSIPQTSLTLSTSIHPPGRITESVVEKEVTKDNCLFEEIKQFECTNIAGAKTDKHVGLAAKVAIELDESVTCCEKLKSTSESSASCSHQGASVAHSQETLSVLEVPSPSVLSLEELDFSLPHCLEAKGVFHQQLSLKPLYPDLQTEQLEVKRTVSVKPLLHRESLYPTIPSHLELVPFTKEQLKTFEPCSWLENVDSYLEEFESIAYQDRHELHELLMNYWRCRKQLLLADSELQSMVSDCKNLKSRLWSFKDEHLTVQGVCADQSKVTGYHHYQTVEMNESVLEELKRLFELKLEHLHQKLALYLYTSMLSRLQVEFCIYKLLSASPLLRSVAIQQRTPASKNLENLPSDLSHLKEYISVLFSFTRRVIEDTQFHDDIHLWLQRLVSVLQNVGCSGDHLFLLNHVLRCPAGVSQWAVPFIQIKVLDNSAGIFHFMQALALLMCPVKNRADFMCHMKPNERKRSSSEKESGNWTLVDEGGEEDEDPETSWILLTEDDLIALLSQFPFHEVFQHLLGFSSKGDYFPENTMPQEMMKIFAFANSLVELLAVGLETFNRARYRQFVKRIGRIIRMTLCYVSDHWAQYVYYNSDCGLNLQPFSLEKLQLEYDELFLRAVRHVLKAKRLGVWLFMSEMPYGTLSNSMLWKLFFIMHHAESEDLEKLSSTMNPAECRHKLKDPEHRDRFEKYLLTVNSSEGICLLTTFAQMAQTKQMGVDEDFVKYIVLEIYQVAYINLSTRETFSKVGRELLATITSTHTTMISVLLDCVRETIEKVGMVSLYLFKELPLHLWIPTPLEMAVIRDWLLNYQLTEVENKLACIILEGLNWGFTEQNIHHLEPSLHTEVALMVLEAYQKYITEKPYGGLISESIKQVSYLASVVRLGQIPETSFNQWAWDLVLSLKLHKNDRCIQECWSAVSHSSSVPDMVDSPTFHPLLKAVKAGVPIGCYLSLAITTVGHSIEKFCAEGIPLLGLLIQSRHLRAAVHVLDKILPFFYSCQYYLLKNEQFLSYIQLFLHLDSGSPQGVTQQVTQKVAQHLTGANYGENIRLFSSMIQTHVFASSQPNEVGPEAVLEFWVQVFTSQPLWHREKTILFLMDHLCEAAFRSMKEDCVQKLLYQQHKNALGYHCDRSLLSSLVSWIVAGNMTPSFIEGNSNPSQVWFSWTVLNMESIFEEDSQLRRVVERELVSNPSFSPDQALKKAQTHLKLPIVPSLQRLMIYRWAQQALTTPADHPLLPLIWQKFFLLYLHRPGPQFGLPVDGCIGRRFFHSPSLVNLLKEMKKRLTDLADFHHAASKALRVQTPADDSAGPYEKDTSTPDHLISPELHKELVRLFNVFTVWLEDESFQKGDVYIPSLPKQYDAHRLAKIMLNEQDLWMEFVNTEQINHEFQEAFDFWNRVKFGSHAASSSLSISLDSTSPLAVTAKDRILSNLKKHDAPSPCLPLKLMKVPVPLISSSSFQNQKEAIRILRKDLTILQQHARMAALRESQQVALDGEILDSLSKLYVNREEQINIELSCRGNSNRNCTGAANVTVKFEGMHMNEAVSQQLHALFKEIKQLQAEATQALPPNIIETAVHVENFITALVNAYQLRRLPGIQKVGIGSFFAVVDFVCDETQRHPPTRQFFTSCIEILGQVFISGTKSECKPVLKSILQNRRLCNLLSPYFTPIASPDEFVRLYEKVVENFTVDNGDVIFMLLTKFDIAQWLNTCKPPLSDRTRLMESIHLALTVCGLEPEEDILMPFNIFCKHWTSILHYQFPDHYSDFLRLLMQSSAEQLLSPDCWKAVLKVLGCSQSQNKQSFRKTDSVDNAVLQITTARVLLSSEQVTETIQWLSEFFHKLRLAKSGFRSFGLLSKWCPYMTELKTFFQYLVKSLIDSEVANLVQEPVGSSRIFAALKSIHTVITELFKPWILVLDSDDASLSNQRCYPWLESDTSVATGMVQLFSKCIFIIHQSFKDKLLPGHRGALWLHLMHYCDSCTAAKMPEFVLYTYHNEYSKLPWKDMHPDQALMEEFFKIERGSPKSCFLFLGSVLCEVNWVSVLFDAWTPKPYLETRNMTVCLLFMMIFLAKEEELISKPESPLINLLGQASSLTWQLVDIMSYRSVMAYFSNHYPPSVVLAKELSSDLIMKLLKASAGFGVSSDSNMCADITPKCQLYIHQVVQFLTALEQNGKITFAVLEVELSKLLDDIAVFNPPDADILKRHLALSGLFMEVLMMMNNASVTTAESLRGSLQKWIDSRIHGLLVMPLLTAACQSLASVHHMAETVEACITAYFKDESGMNQNSGWGPLLASLQVPELTMEEFLQECLSLGSYLTLHVYVLQCLNVDQTLTNEMRILMVISKWLEQTHPSSSIGEAKLFLWWHKALQLSLIQMEQNDSIITEVVLRTLLSIQSIQSHLGEERLTSGILGAIGLGKKSPLSARFRVVARSMAAFLLVQIPGENQVRLKPGSELHLSQKAQQATSALEAMMSSKQYMEYQEQISQACQFIKYPGHCLHDGNTLLALLINSLYPNANYLNIIR</sequence>
<feature type="domain" description="Epg5-like central TPR repeats" evidence="4">
    <location>
        <begin position="1721"/>
        <end position="2117"/>
    </location>
</feature>
<feature type="domain" description="Epg5-like TPR" evidence="5">
    <location>
        <begin position="1254"/>
        <end position="1461"/>
    </location>
</feature>
<dbReference type="OrthoDB" id="75419at2759"/>
<keyword evidence="2" id="KW-0072">Autophagy</keyword>
<reference evidence="7" key="1">
    <citation type="submission" date="2025-08" db="UniProtKB">
        <authorList>
            <consortium name="RefSeq"/>
        </authorList>
    </citation>
    <scope>IDENTIFICATION</scope>
</reference>
<dbReference type="PANTHER" id="PTHR31139:SF4">
    <property type="entry name" value="ECTOPIC P GRANULES PROTEIN 5 HOMOLOG"/>
    <property type="match status" value="1"/>
</dbReference>
<dbReference type="InterPro" id="IPR059030">
    <property type="entry name" value="TPR_Epg5_mid"/>
</dbReference>
<evidence type="ECO:0000313" key="6">
    <source>
        <dbReference type="Proteomes" id="UP000515156"/>
    </source>
</evidence>
<dbReference type="InterPro" id="IPR058750">
    <property type="entry name" value="TPR_Epg5"/>
</dbReference>
<evidence type="ECO:0000256" key="2">
    <source>
        <dbReference type="ARBA" id="ARBA00023006"/>
    </source>
</evidence>
<evidence type="ECO:0000256" key="3">
    <source>
        <dbReference type="SAM" id="MobiDB-lite"/>
    </source>
</evidence>
<evidence type="ECO:0000256" key="1">
    <source>
        <dbReference type="ARBA" id="ARBA00010948"/>
    </source>
</evidence>
<dbReference type="InParanoid" id="A0A6P7WZQ3"/>
<dbReference type="KEGG" id="muo:115462847"/>